<feature type="compositionally biased region" description="Polar residues" evidence="6">
    <location>
        <begin position="625"/>
        <end position="642"/>
    </location>
</feature>
<evidence type="ECO:0000313" key="8">
    <source>
        <dbReference type="EMBL" id="CAE0457340.1"/>
    </source>
</evidence>
<evidence type="ECO:0000256" key="6">
    <source>
        <dbReference type="SAM" id="MobiDB-lite"/>
    </source>
</evidence>
<keyword evidence="3 4" id="KW-0443">Lipid metabolism</keyword>
<dbReference type="InterPro" id="IPR016035">
    <property type="entry name" value="Acyl_Trfase/lysoPLipase"/>
</dbReference>
<sequence length="772" mass="85650">MPLGGNNRKSTVAWIKHALKADDNHDQVINQFQNVINEESNKDFDIDPDEEPVNILIMDGGGMKGYAHLAMCEVLEELYGGEKEIMDHLDLLAGTSVGGVACLVLNRMQNMRDGIVEGRDSMDDIRDEVFSKISALRLVTKGTAVTPGKQIISVLEERYGCDELLDDPDSTPTLVMCSMRSSSNIVIDLNDDKKKKQQNKFEPLVLRTYSYPGEDGWSDGNSSSSSSDLSYGSNFQSSIADRFYDNPSKIDVPASVLAVSDNGVTLCEAMAGTSAVPGLVDRVVMDIGGEKRAVADGFLISNCPIAVAMDEARKLYPGRPLGVVLNFGFGDTEDHHIRRAVELARQLHPALHFHRIVPQHIMKKFSPSETNLKKIATMEEQVRHFLRSNEKVRSDLDYTMKILFASKNVQRKNMMGRFSVAAKMHKSIVITSANMKSEEQKRRLLGRSMARNQITEDLAEDEDNIFGGGVLADAAGNPDKSFWCGLKCGAKKHTSSTITGGEPVKALEMDREDNQDDDETDDGDYHDLGKDDEDYHDLREDNGGYHDLGKDDGAVDTYITSAIINASSKKQHHDRNDLLGDVRVELLEIIRAELKTVDARRKDLESLMSKLENDIGGSGKAGNGYKNTQNAGVLKNSESPKVSSLKKQRPKVSFGDSLESTDSEIEKPRRTRVKFKTDDEDSVDGGNEQATPTRVTFREEKKTESIMDSEEEDNGSPPPVDQVVQKAINPSLKLFRASARKIINMRRFARPEFLTASSDIYNTVPYSETFPF</sequence>
<feature type="active site" description="Proton acceptor" evidence="4">
    <location>
        <position position="228"/>
    </location>
</feature>
<dbReference type="EMBL" id="HBIO01003194">
    <property type="protein sequence ID" value="CAE0457340.1"/>
    <property type="molecule type" value="Transcribed_RNA"/>
</dbReference>
<keyword evidence="2 4" id="KW-0442">Lipid degradation</keyword>
<dbReference type="InterPro" id="IPR002641">
    <property type="entry name" value="PNPLA_dom"/>
</dbReference>
<feature type="short sequence motif" description="GXGXXG" evidence="4">
    <location>
        <begin position="60"/>
        <end position="65"/>
    </location>
</feature>
<organism evidence="8">
    <name type="scientific">Chaetoceros debilis</name>
    <dbReference type="NCBI Taxonomy" id="122233"/>
    <lineage>
        <taxon>Eukaryota</taxon>
        <taxon>Sar</taxon>
        <taxon>Stramenopiles</taxon>
        <taxon>Ochrophyta</taxon>
        <taxon>Bacillariophyta</taxon>
        <taxon>Coscinodiscophyceae</taxon>
        <taxon>Chaetocerotophycidae</taxon>
        <taxon>Chaetocerotales</taxon>
        <taxon>Chaetocerotaceae</taxon>
        <taxon>Chaetoceros</taxon>
    </lineage>
</organism>
<dbReference type="PROSITE" id="PS51635">
    <property type="entry name" value="PNPLA"/>
    <property type="match status" value="1"/>
</dbReference>
<accession>A0A7S3V594</accession>
<dbReference type="Pfam" id="PF01734">
    <property type="entry name" value="Patatin"/>
    <property type="match status" value="1"/>
</dbReference>
<feature type="compositionally biased region" description="Acidic residues" evidence="6">
    <location>
        <begin position="510"/>
        <end position="522"/>
    </location>
</feature>
<dbReference type="PANTHER" id="PTHR24185:SF1">
    <property type="entry name" value="CALCIUM-INDEPENDENT PHOSPHOLIPASE A2-GAMMA"/>
    <property type="match status" value="1"/>
</dbReference>
<reference evidence="8" key="1">
    <citation type="submission" date="2021-01" db="EMBL/GenBank/DDBJ databases">
        <authorList>
            <person name="Corre E."/>
            <person name="Pelletier E."/>
            <person name="Niang G."/>
            <person name="Scheremetjew M."/>
            <person name="Finn R."/>
            <person name="Kale V."/>
            <person name="Holt S."/>
            <person name="Cochrane G."/>
            <person name="Meng A."/>
            <person name="Brown T."/>
            <person name="Cohen L."/>
        </authorList>
    </citation>
    <scope>NUCLEOTIDE SEQUENCE</scope>
    <source>
        <strain evidence="8">MM31A-1</strain>
    </source>
</reference>
<gene>
    <name evidence="8" type="ORF">CDEB00056_LOCUS2181</name>
</gene>
<feature type="active site" description="Nucleophile" evidence="4">
    <location>
        <position position="96"/>
    </location>
</feature>
<evidence type="ECO:0000256" key="3">
    <source>
        <dbReference type="ARBA" id="ARBA00023098"/>
    </source>
</evidence>
<dbReference type="GO" id="GO:0016020">
    <property type="term" value="C:membrane"/>
    <property type="evidence" value="ECO:0007669"/>
    <property type="project" value="TreeGrafter"/>
</dbReference>
<dbReference type="AlphaFoldDB" id="A0A7S3V594"/>
<evidence type="ECO:0000259" key="7">
    <source>
        <dbReference type="PROSITE" id="PS51635"/>
    </source>
</evidence>
<dbReference type="Gene3D" id="3.40.1090.10">
    <property type="entry name" value="Cytosolic phospholipase A2 catalytic domain"/>
    <property type="match status" value="1"/>
</dbReference>
<evidence type="ECO:0000256" key="2">
    <source>
        <dbReference type="ARBA" id="ARBA00022963"/>
    </source>
</evidence>
<comment type="caution">
    <text evidence="4">Lacks conserved residue(s) required for the propagation of feature annotation.</text>
</comment>
<proteinExistence type="predicted"/>
<evidence type="ECO:0000256" key="4">
    <source>
        <dbReference type="PROSITE-ProRule" id="PRU01161"/>
    </source>
</evidence>
<feature type="compositionally biased region" description="Basic and acidic residues" evidence="6">
    <location>
        <begin position="536"/>
        <end position="551"/>
    </location>
</feature>
<name>A0A7S3V594_9STRA</name>
<protein>
    <recommendedName>
        <fullName evidence="7">PNPLA domain-containing protein</fullName>
    </recommendedName>
</protein>
<dbReference type="GO" id="GO:0006631">
    <property type="term" value="P:fatty acid metabolic process"/>
    <property type="evidence" value="ECO:0007669"/>
    <property type="project" value="TreeGrafter"/>
</dbReference>
<dbReference type="GO" id="GO:0004620">
    <property type="term" value="F:phospholipase activity"/>
    <property type="evidence" value="ECO:0007669"/>
    <property type="project" value="TreeGrafter"/>
</dbReference>
<dbReference type="GO" id="GO:0016042">
    <property type="term" value="P:lipid catabolic process"/>
    <property type="evidence" value="ECO:0007669"/>
    <property type="project" value="UniProtKB-UniRule"/>
</dbReference>
<dbReference type="PANTHER" id="PTHR24185">
    <property type="entry name" value="CALCIUM-INDEPENDENT PHOSPHOLIPASE A2-GAMMA"/>
    <property type="match status" value="1"/>
</dbReference>
<evidence type="ECO:0000256" key="5">
    <source>
        <dbReference type="SAM" id="Coils"/>
    </source>
</evidence>
<dbReference type="SUPFAM" id="SSF52151">
    <property type="entry name" value="FabD/lysophospholipase-like"/>
    <property type="match status" value="1"/>
</dbReference>
<feature type="short sequence motif" description="GXSXG" evidence="4">
    <location>
        <begin position="94"/>
        <end position="98"/>
    </location>
</feature>
<feature type="region of interest" description="Disordered" evidence="6">
    <location>
        <begin position="492"/>
        <end position="551"/>
    </location>
</feature>
<feature type="domain" description="PNPLA" evidence="7">
    <location>
        <begin position="56"/>
        <end position="241"/>
    </location>
</feature>
<feature type="region of interest" description="Disordered" evidence="6">
    <location>
        <begin position="616"/>
        <end position="720"/>
    </location>
</feature>
<keyword evidence="1 4" id="KW-0378">Hydrolase</keyword>
<feature type="coiled-coil region" evidence="5">
    <location>
        <begin position="587"/>
        <end position="614"/>
    </location>
</feature>
<feature type="compositionally biased region" description="Basic and acidic residues" evidence="6">
    <location>
        <begin position="696"/>
        <end position="705"/>
    </location>
</feature>
<keyword evidence="5" id="KW-0175">Coiled coil</keyword>
<evidence type="ECO:0000256" key="1">
    <source>
        <dbReference type="ARBA" id="ARBA00022801"/>
    </source>
</evidence>